<organism evidence="2 3">
    <name type="scientific">Athelia psychrophila</name>
    <dbReference type="NCBI Taxonomy" id="1759441"/>
    <lineage>
        <taxon>Eukaryota</taxon>
        <taxon>Fungi</taxon>
        <taxon>Dikarya</taxon>
        <taxon>Basidiomycota</taxon>
        <taxon>Agaricomycotina</taxon>
        <taxon>Agaricomycetes</taxon>
        <taxon>Agaricomycetidae</taxon>
        <taxon>Atheliales</taxon>
        <taxon>Atheliaceae</taxon>
        <taxon>Athelia</taxon>
    </lineage>
</organism>
<accession>A0A166EJX8</accession>
<feature type="compositionally biased region" description="Polar residues" evidence="1">
    <location>
        <begin position="36"/>
        <end position="46"/>
    </location>
</feature>
<gene>
    <name evidence="2" type="ORF">FIBSPDRAFT_958511</name>
</gene>
<protein>
    <submittedName>
        <fullName evidence="2">Uncharacterized protein</fullName>
    </submittedName>
</protein>
<dbReference type="AlphaFoldDB" id="A0A166EJX8"/>
<name>A0A166EJX8_9AGAM</name>
<dbReference type="EMBL" id="KV417600">
    <property type="protein sequence ID" value="KZP15839.1"/>
    <property type="molecule type" value="Genomic_DNA"/>
</dbReference>
<evidence type="ECO:0000256" key="1">
    <source>
        <dbReference type="SAM" id="MobiDB-lite"/>
    </source>
</evidence>
<sequence>MTEEGDDSASTSYDSADENSNTVLTTPLLCPAPPRRTNNIVPASSTSTSVSKLYDKVFRIEGERATLNGVIRHYGSKYPIKHVDTVANDAVKTLLQVIIERGQSLVVEQGAATDNTLWPGHAWKGIKEVLGL</sequence>
<proteinExistence type="predicted"/>
<dbReference type="OrthoDB" id="5283654at2759"/>
<feature type="region of interest" description="Disordered" evidence="1">
    <location>
        <begin position="1"/>
        <end position="46"/>
    </location>
</feature>
<dbReference type="STRING" id="436010.A0A166EJX8"/>
<keyword evidence="3" id="KW-1185">Reference proteome</keyword>
<evidence type="ECO:0000313" key="3">
    <source>
        <dbReference type="Proteomes" id="UP000076532"/>
    </source>
</evidence>
<dbReference type="Proteomes" id="UP000076532">
    <property type="component" value="Unassembled WGS sequence"/>
</dbReference>
<evidence type="ECO:0000313" key="2">
    <source>
        <dbReference type="EMBL" id="KZP15839.1"/>
    </source>
</evidence>
<reference evidence="2 3" key="1">
    <citation type="journal article" date="2016" name="Mol. Biol. Evol.">
        <title>Comparative Genomics of Early-Diverging Mushroom-Forming Fungi Provides Insights into the Origins of Lignocellulose Decay Capabilities.</title>
        <authorList>
            <person name="Nagy L.G."/>
            <person name="Riley R."/>
            <person name="Tritt A."/>
            <person name="Adam C."/>
            <person name="Daum C."/>
            <person name="Floudas D."/>
            <person name="Sun H."/>
            <person name="Yadav J.S."/>
            <person name="Pangilinan J."/>
            <person name="Larsson K.H."/>
            <person name="Matsuura K."/>
            <person name="Barry K."/>
            <person name="Labutti K."/>
            <person name="Kuo R."/>
            <person name="Ohm R.A."/>
            <person name="Bhattacharya S.S."/>
            <person name="Shirouzu T."/>
            <person name="Yoshinaga Y."/>
            <person name="Martin F.M."/>
            <person name="Grigoriev I.V."/>
            <person name="Hibbett D.S."/>
        </authorList>
    </citation>
    <scope>NUCLEOTIDE SEQUENCE [LARGE SCALE GENOMIC DNA]</scope>
    <source>
        <strain evidence="2 3">CBS 109695</strain>
    </source>
</reference>